<feature type="region of interest" description="Disordered" evidence="1">
    <location>
        <begin position="9"/>
        <end position="67"/>
    </location>
</feature>
<comment type="caution">
    <text evidence="2">The sequence shown here is derived from an EMBL/GenBank/DDBJ whole genome shotgun (WGS) entry which is preliminary data.</text>
</comment>
<accession>A0AAX1UMY0</accession>
<organism evidence="2 3">
    <name type="scientific">Cereibacter sphaeroides</name>
    <name type="common">Rhodobacter sphaeroides</name>
    <dbReference type="NCBI Taxonomy" id="1063"/>
    <lineage>
        <taxon>Bacteria</taxon>
        <taxon>Pseudomonadati</taxon>
        <taxon>Pseudomonadota</taxon>
        <taxon>Alphaproteobacteria</taxon>
        <taxon>Rhodobacterales</taxon>
        <taxon>Paracoccaceae</taxon>
        <taxon>Cereibacter</taxon>
    </lineage>
</organism>
<protein>
    <submittedName>
        <fullName evidence="2">Uncharacterized protein</fullName>
    </submittedName>
</protein>
<dbReference type="EMBL" id="QWGP01000005">
    <property type="protein sequence ID" value="RHZ96420.1"/>
    <property type="molecule type" value="Genomic_DNA"/>
</dbReference>
<dbReference type="Proteomes" id="UP000266305">
    <property type="component" value="Unassembled WGS sequence"/>
</dbReference>
<evidence type="ECO:0000313" key="3">
    <source>
        <dbReference type="Proteomes" id="UP000266305"/>
    </source>
</evidence>
<feature type="compositionally biased region" description="Low complexity" evidence="1">
    <location>
        <begin position="9"/>
        <end position="19"/>
    </location>
</feature>
<reference evidence="2 3" key="1">
    <citation type="submission" date="2018-08" db="EMBL/GenBank/DDBJ databases">
        <title>Draft genome sequence of Rhodobacter sphaeroides FY.</title>
        <authorList>
            <person name="Rayyan A."/>
            <person name="Meyer T.E."/>
            <person name="Kyndt J.A."/>
        </authorList>
    </citation>
    <scope>NUCLEOTIDE SEQUENCE [LARGE SCALE GENOMIC DNA]</scope>
    <source>
        <strain evidence="2 3">FY</strain>
    </source>
</reference>
<sequence length="67" mass="6710">MSVALFLRAPLPARAHPARTSSPGLGGLSAPAPLATRDGVRSLPARGRAVQTDAAPPNRAGTAEGRA</sequence>
<gene>
    <name evidence="2" type="ORF">D1114_06820</name>
</gene>
<proteinExistence type="predicted"/>
<evidence type="ECO:0000313" key="2">
    <source>
        <dbReference type="EMBL" id="RHZ96420.1"/>
    </source>
</evidence>
<name>A0AAX1UMY0_CERSP</name>
<dbReference type="AlphaFoldDB" id="A0AAX1UMY0"/>
<evidence type="ECO:0000256" key="1">
    <source>
        <dbReference type="SAM" id="MobiDB-lite"/>
    </source>
</evidence>